<comment type="caution">
    <text evidence="6">The sequence shown here is derived from an EMBL/GenBank/DDBJ whole genome shotgun (WGS) entry which is preliminary data.</text>
</comment>
<dbReference type="GO" id="GO:0005525">
    <property type="term" value="F:GTP binding"/>
    <property type="evidence" value="ECO:0007669"/>
    <property type="project" value="UniProtKB-KW"/>
</dbReference>
<gene>
    <name evidence="6" type="ORF">COCON_G00024950</name>
</gene>
<proteinExistence type="inferred from homology"/>
<dbReference type="SUPFAM" id="SSF52540">
    <property type="entry name" value="P-loop containing nucleoside triphosphate hydrolases"/>
    <property type="match status" value="1"/>
</dbReference>
<sequence>MECDCKPDSACTSTSPCGELDDVVADLWLNSKSVLTGTLTVVGFVVYRFSQALPFLIRWPIRIFCSLTGLSSLWAWVSRLLSTVRGLKTLVKWLSSLWKFIAALPTKLSWVTPIIKAIAGSFTNIKKFLETLRDLVQRLRGHSKGKNPEIEQSKGPASESSLATLTPGPPDAGLRIILVGPRGGGRSQLGDTLLGCRGFPRVSRTCVSQRAFVEGREVTIVDTPDLLGSSLGAAERAREALRSIQLAGPGPHAFLLVMRAPESSGVGDIDEAEALKTLLELVGEEALSHVLPVLTHADSLGGSPKLAQLLQGARQSLRATLSTCGQRAELVANGPACPPPDRLLERVEEMKTLGGHYVHELQRREDRIREKLREDMAAVLERRLEVKDKGVDRNGFLRVMALGRVMRKTEVLSCQH</sequence>
<dbReference type="InterPro" id="IPR027417">
    <property type="entry name" value="P-loop_NTPase"/>
</dbReference>
<organism evidence="6 7">
    <name type="scientific">Conger conger</name>
    <name type="common">Conger eel</name>
    <name type="synonym">Muraena conger</name>
    <dbReference type="NCBI Taxonomy" id="82655"/>
    <lineage>
        <taxon>Eukaryota</taxon>
        <taxon>Metazoa</taxon>
        <taxon>Chordata</taxon>
        <taxon>Craniata</taxon>
        <taxon>Vertebrata</taxon>
        <taxon>Euteleostomi</taxon>
        <taxon>Actinopterygii</taxon>
        <taxon>Neopterygii</taxon>
        <taxon>Teleostei</taxon>
        <taxon>Anguilliformes</taxon>
        <taxon>Congridae</taxon>
        <taxon>Conger</taxon>
    </lineage>
</organism>
<keyword evidence="2" id="KW-0547">Nucleotide-binding</keyword>
<evidence type="ECO:0000256" key="1">
    <source>
        <dbReference type="ARBA" id="ARBA00008535"/>
    </source>
</evidence>
<keyword evidence="7" id="KW-1185">Reference proteome</keyword>
<dbReference type="PANTHER" id="PTHR10903:SF167">
    <property type="entry name" value="GTPASE IMAP FAMILY MEMBER 6-RELATED"/>
    <property type="match status" value="1"/>
</dbReference>
<name>A0A9Q1DXH1_CONCO</name>
<evidence type="ECO:0000259" key="5">
    <source>
        <dbReference type="PROSITE" id="PS51720"/>
    </source>
</evidence>
<dbReference type="PROSITE" id="PS51720">
    <property type="entry name" value="G_AIG1"/>
    <property type="match status" value="1"/>
</dbReference>
<feature type="domain" description="AIG1-type G" evidence="5">
    <location>
        <begin position="171"/>
        <end position="381"/>
    </location>
</feature>
<evidence type="ECO:0000256" key="2">
    <source>
        <dbReference type="ARBA" id="ARBA00022741"/>
    </source>
</evidence>
<protein>
    <recommendedName>
        <fullName evidence="5">AIG1-type G domain-containing protein</fullName>
    </recommendedName>
</protein>
<evidence type="ECO:0000313" key="6">
    <source>
        <dbReference type="EMBL" id="KAJ8283645.1"/>
    </source>
</evidence>
<dbReference type="InterPro" id="IPR006703">
    <property type="entry name" value="G_AIG1"/>
</dbReference>
<dbReference type="OrthoDB" id="8892667at2759"/>
<dbReference type="PANTHER" id="PTHR10903">
    <property type="entry name" value="GTPASE, IMAP FAMILY MEMBER-RELATED"/>
    <property type="match status" value="1"/>
</dbReference>
<dbReference type="InterPro" id="IPR045058">
    <property type="entry name" value="GIMA/IAN/Toc"/>
</dbReference>
<dbReference type="Proteomes" id="UP001152803">
    <property type="component" value="Unassembled WGS sequence"/>
</dbReference>
<keyword evidence="3" id="KW-0342">GTP-binding</keyword>
<dbReference type="Gene3D" id="3.40.50.300">
    <property type="entry name" value="P-loop containing nucleotide triphosphate hydrolases"/>
    <property type="match status" value="1"/>
</dbReference>
<feature type="region of interest" description="Disordered" evidence="4">
    <location>
        <begin position="143"/>
        <end position="167"/>
    </location>
</feature>
<comment type="similarity">
    <text evidence="1">Belongs to the TRAFAC class TrmE-Era-EngA-EngB-Septin-like GTPase superfamily. AIG1/Toc34/Toc159-like paraseptin GTPase family. IAN subfamily.</text>
</comment>
<dbReference type="EMBL" id="JAFJMO010000002">
    <property type="protein sequence ID" value="KAJ8283645.1"/>
    <property type="molecule type" value="Genomic_DNA"/>
</dbReference>
<dbReference type="Pfam" id="PF04548">
    <property type="entry name" value="AIG1"/>
    <property type="match status" value="1"/>
</dbReference>
<evidence type="ECO:0000256" key="4">
    <source>
        <dbReference type="SAM" id="MobiDB-lite"/>
    </source>
</evidence>
<dbReference type="AlphaFoldDB" id="A0A9Q1DXH1"/>
<reference evidence="6" key="1">
    <citation type="journal article" date="2023" name="Science">
        <title>Genome structures resolve the early diversification of teleost fishes.</title>
        <authorList>
            <person name="Parey E."/>
            <person name="Louis A."/>
            <person name="Montfort J."/>
            <person name="Bouchez O."/>
            <person name="Roques C."/>
            <person name="Iampietro C."/>
            <person name="Lluch J."/>
            <person name="Castinel A."/>
            <person name="Donnadieu C."/>
            <person name="Desvignes T."/>
            <person name="Floi Bucao C."/>
            <person name="Jouanno E."/>
            <person name="Wen M."/>
            <person name="Mejri S."/>
            <person name="Dirks R."/>
            <person name="Jansen H."/>
            <person name="Henkel C."/>
            <person name="Chen W.J."/>
            <person name="Zahm M."/>
            <person name="Cabau C."/>
            <person name="Klopp C."/>
            <person name="Thompson A.W."/>
            <person name="Robinson-Rechavi M."/>
            <person name="Braasch I."/>
            <person name="Lecointre G."/>
            <person name="Bobe J."/>
            <person name="Postlethwait J.H."/>
            <person name="Berthelot C."/>
            <person name="Roest Crollius H."/>
            <person name="Guiguen Y."/>
        </authorList>
    </citation>
    <scope>NUCLEOTIDE SEQUENCE</scope>
    <source>
        <strain evidence="6">Concon-B</strain>
    </source>
</reference>
<evidence type="ECO:0000256" key="3">
    <source>
        <dbReference type="ARBA" id="ARBA00023134"/>
    </source>
</evidence>
<evidence type="ECO:0000313" key="7">
    <source>
        <dbReference type="Proteomes" id="UP001152803"/>
    </source>
</evidence>
<accession>A0A9Q1DXH1</accession>